<protein>
    <submittedName>
        <fullName evidence="2">Glucuronosyltransferase</fullName>
    </submittedName>
</protein>
<sequence>MVQTANILHFVPTLSYSHVAFNGKLADILVEEGHNVTVMLINVDPSVSSSAIEKAEIFHVNANMSSGILPSVLWHNPGPFENASPLNPKIVRKLIRVASIFAQTCKNVMADKNLISEMSSRNFDIGIVEQYDMCGIGFLKLIKVKSIVWLSATANYRMQPETLGINYPLSYVPELFSPFSDKMTLLERILNSGIASVTEILHKTLSIAEENRIFKRITKKINYNLFNEARDSSCMVTNTQPFLDFPAPTSHNVVNIGGLSVPVKRKSKLNKQWQKIAKKGPFIVVTFGSIAKTVDMPDEMQDSLFRAFKALPDYNFIVKYEKLDSEIIQISNNVFLARWLPQIDLICHENYQGIVTHGGWSSVLESLSYGKPMLLMPLFADHFKNARVIESFHLGLVVDKMKIDSNTFTDAITKLVKNQRYVQKSKQFSEMLHNSSPAELRAVVSHEILKYLKPSSKFVKNNFRLKSSTNSFWLNNFFDVPLICLLLILIVAS</sequence>
<proteinExistence type="predicted"/>
<accession>A0AC34QTS9</accession>
<organism evidence="1 2">
    <name type="scientific">Panagrolaimus sp. JU765</name>
    <dbReference type="NCBI Taxonomy" id="591449"/>
    <lineage>
        <taxon>Eukaryota</taxon>
        <taxon>Metazoa</taxon>
        <taxon>Ecdysozoa</taxon>
        <taxon>Nematoda</taxon>
        <taxon>Chromadorea</taxon>
        <taxon>Rhabditida</taxon>
        <taxon>Tylenchina</taxon>
        <taxon>Panagrolaimomorpha</taxon>
        <taxon>Panagrolaimoidea</taxon>
        <taxon>Panagrolaimidae</taxon>
        <taxon>Panagrolaimus</taxon>
    </lineage>
</organism>
<reference evidence="2" key="1">
    <citation type="submission" date="2022-11" db="UniProtKB">
        <authorList>
            <consortium name="WormBaseParasite"/>
        </authorList>
    </citation>
    <scope>IDENTIFICATION</scope>
</reference>
<evidence type="ECO:0000313" key="1">
    <source>
        <dbReference type="Proteomes" id="UP000887576"/>
    </source>
</evidence>
<name>A0AC34QTS9_9BILA</name>
<dbReference type="Proteomes" id="UP000887576">
    <property type="component" value="Unplaced"/>
</dbReference>
<dbReference type="WBParaSite" id="JU765_v2.g19194.t1">
    <property type="protein sequence ID" value="JU765_v2.g19194.t1"/>
    <property type="gene ID" value="JU765_v2.g19194"/>
</dbReference>
<evidence type="ECO:0000313" key="2">
    <source>
        <dbReference type="WBParaSite" id="JU765_v2.g19194.t1"/>
    </source>
</evidence>